<evidence type="ECO:0000259" key="4">
    <source>
        <dbReference type="Pfam" id="PF01420"/>
    </source>
</evidence>
<accession>A0ABV5QQB1</accession>
<evidence type="ECO:0000256" key="1">
    <source>
        <dbReference type="ARBA" id="ARBA00010923"/>
    </source>
</evidence>
<evidence type="ECO:0000256" key="3">
    <source>
        <dbReference type="ARBA" id="ARBA00023125"/>
    </source>
</evidence>
<dbReference type="InterPro" id="IPR044946">
    <property type="entry name" value="Restrct_endonuc_typeI_TRD_sf"/>
</dbReference>
<keyword evidence="6" id="KW-1185">Reference proteome</keyword>
<dbReference type="InterPro" id="IPR000055">
    <property type="entry name" value="Restrct_endonuc_typeI_TRD"/>
</dbReference>
<comment type="similarity">
    <text evidence="1">Belongs to the type-I restriction system S methylase family.</text>
</comment>
<dbReference type="InterPro" id="IPR052021">
    <property type="entry name" value="Type-I_RS_S_subunit"/>
</dbReference>
<evidence type="ECO:0000313" key="6">
    <source>
        <dbReference type="Proteomes" id="UP001589716"/>
    </source>
</evidence>
<dbReference type="GO" id="GO:0004519">
    <property type="term" value="F:endonuclease activity"/>
    <property type="evidence" value="ECO:0007669"/>
    <property type="project" value="UniProtKB-KW"/>
</dbReference>
<proteinExistence type="inferred from homology"/>
<keyword evidence="5" id="KW-0540">Nuclease</keyword>
<keyword evidence="5" id="KW-0378">Hydrolase</keyword>
<dbReference type="Proteomes" id="UP001589716">
    <property type="component" value="Unassembled WGS sequence"/>
</dbReference>
<name>A0ABV5QQB1_9ACTN</name>
<dbReference type="CDD" id="cd17246">
    <property type="entry name" value="RMtype1_S_SonII-TRD2-CR2_like"/>
    <property type="match status" value="1"/>
</dbReference>
<dbReference type="PANTHER" id="PTHR30408">
    <property type="entry name" value="TYPE-1 RESTRICTION ENZYME ECOKI SPECIFICITY PROTEIN"/>
    <property type="match status" value="1"/>
</dbReference>
<reference evidence="5 6" key="1">
    <citation type="submission" date="2024-09" db="EMBL/GenBank/DDBJ databases">
        <authorList>
            <person name="Sun Q."/>
            <person name="Mori K."/>
        </authorList>
    </citation>
    <scope>NUCLEOTIDE SEQUENCE [LARGE SCALE GENOMIC DNA]</scope>
    <source>
        <strain evidence="5 6">JCM 4414</strain>
    </source>
</reference>
<dbReference type="Gene3D" id="3.90.220.20">
    <property type="entry name" value="DNA methylase specificity domains"/>
    <property type="match status" value="2"/>
</dbReference>
<keyword evidence="5" id="KW-0255">Endonuclease</keyword>
<protein>
    <submittedName>
        <fullName evidence="5">Restriction endonuclease subunit S</fullName>
    </submittedName>
</protein>
<keyword evidence="3" id="KW-0238">DNA-binding</keyword>
<sequence>MTEMMEVSAPSLSLGAAVLPGEWNWSPLGEVTLGIYDCPHSTPKLTDDGPYVVRTQDIISGTFRKAGAARVSRETYLERIKRAVPTQGDLLYSREGTYFGIAAEVPEDEEVCLGQRMVLIRPDASVVNYRYLRYWLNSPFMASHVHGSKDGSVAARLNVSTIRKLPTLLPRLVEQAAIAETLGALDEKIAVNERIAVTADELALALALDERWEKRIRLGEIADLSKVQQVPQEMSDDLVDHYSLPAFDSGKAPDRCSPLSIKSGKFVIDSPAVLLSKLNPEIPRAWDVVPDGSVPSLASTEFLVLVPGLGISTHELWSVVAQRKFLEELAAKVTGTSKSHQRVRPAEVMETEVVDPRQFGEVGGQIRSLAQSILAARRESKTLATLRDTLLPQLMSGRLRVKDAEKIVEDHV</sequence>
<dbReference type="PANTHER" id="PTHR30408:SF12">
    <property type="entry name" value="TYPE I RESTRICTION ENZYME MJAVIII SPECIFICITY SUBUNIT"/>
    <property type="match status" value="1"/>
</dbReference>
<keyword evidence="2" id="KW-0680">Restriction system</keyword>
<evidence type="ECO:0000313" key="5">
    <source>
        <dbReference type="EMBL" id="MFB9555579.1"/>
    </source>
</evidence>
<dbReference type="Pfam" id="PF01420">
    <property type="entry name" value="Methylase_S"/>
    <property type="match status" value="1"/>
</dbReference>
<feature type="domain" description="Type I restriction modification DNA specificity" evidence="4">
    <location>
        <begin position="61"/>
        <end position="195"/>
    </location>
</feature>
<dbReference type="SUPFAM" id="SSF116734">
    <property type="entry name" value="DNA methylase specificity domain"/>
    <property type="match status" value="2"/>
</dbReference>
<gene>
    <name evidence="5" type="ORF">ACFFTP_15465</name>
</gene>
<organism evidence="5 6">
    <name type="scientific">Streptomyces roseoviridis</name>
    <dbReference type="NCBI Taxonomy" id="67361"/>
    <lineage>
        <taxon>Bacteria</taxon>
        <taxon>Bacillati</taxon>
        <taxon>Actinomycetota</taxon>
        <taxon>Actinomycetes</taxon>
        <taxon>Kitasatosporales</taxon>
        <taxon>Streptomycetaceae</taxon>
        <taxon>Streptomyces</taxon>
    </lineage>
</organism>
<dbReference type="EMBL" id="JBHMCT010000009">
    <property type="protein sequence ID" value="MFB9555579.1"/>
    <property type="molecule type" value="Genomic_DNA"/>
</dbReference>
<comment type="caution">
    <text evidence="5">The sequence shown here is derived from an EMBL/GenBank/DDBJ whole genome shotgun (WGS) entry which is preliminary data.</text>
</comment>
<dbReference type="RefSeq" id="WP_345485867.1">
    <property type="nucleotide sequence ID" value="NZ_BAAAWU010000001.1"/>
</dbReference>
<evidence type="ECO:0000256" key="2">
    <source>
        <dbReference type="ARBA" id="ARBA00022747"/>
    </source>
</evidence>